<dbReference type="InterPro" id="IPR000871">
    <property type="entry name" value="Beta-lactam_class-A"/>
</dbReference>
<comment type="similarity">
    <text evidence="1 6">Belongs to the class-A beta-lactamase family.</text>
</comment>
<dbReference type="PRINTS" id="PR00118">
    <property type="entry name" value="BLACTAMASEA"/>
</dbReference>
<proteinExistence type="inferred from homology"/>
<keyword evidence="4 6" id="KW-0378">Hydrolase</keyword>
<comment type="caution">
    <text evidence="8">The sequence shown here is derived from an EMBL/GenBank/DDBJ whole genome shotgun (WGS) entry which is preliminary data.</text>
</comment>
<evidence type="ECO:0000313" key="8">
    <source>
        <dbReference type="EMBL" id="TSB45940.1"/>
    </source>
</evidence>
<evidence type="ECO:0000256" key="2">
    <source>
        <dbReference type="ARBA" id="ARBA00012865"/>
    </source>
</evidence>
<name>A0A553ZWU7_9BACI</name>
<dbReference type="NCBIfam" id="NF012167">
    <property type="entry name" value="classA_firm"/>
    <property type="match status" value="1"/>
</dbReference>
<dbReference type="GO" id="GO:0046677">
    <property type="term" value="P:response to antibiotic"/>
    <property type="evidence" value="ECO:0007669"/>
    <property type="project" value="UniProtKB-UniRule"/>
</dbReference>
<evidence type="ECO:0000256" key="1">
    <source>
        <dbReference type="ARBA" id="ARBA00009009"/>
    </source>
</evidence>
<keyword evidence="9" id="KW-1185">Reference proteome</keyword>
<dbReference type="Gene3D" id="3.40.710.10">
    <property type="entry name" value="DD-peptidase/beta-lactamase superfamily"/>
    <property type="match status" value="1"/>
</dbReference>
<gene>
    <name evidence="8" type="primary">bla</name>
    <name evidence="8" type="ORF">FN960_13600</name>
</gene>
<sequence length="298" mass="32956">MINMKRYIMATIVGLVALAGCSTEDLSPSVAADEPSLEEQLSKLEEEYDARLGIYAFEAGGETAVAYQEDERFAYASTHKALAVGVLLQQKTMEELEKRITYTEEDLVTYSPITEQHIDTGLTLKEISDASIRYSDNSAANFIFDEIGGPEGFAQSLREIGDDVTQPERIETELNDVKPGETRDTSTAKALAESLYTFSVGDGLEEEKRELLNDWLIRNTTGDHLIRAGVPEEWKVGDKTGSAAYGTRNDIGVIWPPDSEPIIIAVLSSRDQEEADTDDELIAKATEEVIKRFMEKGN</sequence>
<dbReference type="EC" id="3.5.2.6" evidence="2 6"/>
<dbReference type="OrthoDB" id="9784149at2"/>
<dbReference type="PANTHER" id="PTHR35333:SF3">
    <property type="entry name" value="BETA-LACTAMASE-TYPE TRANSPEPTIDASE FOLD CONTAINING PROTEIN"/>
    <property type="match status" value="1"/>
</dbReference>
<dbReference type="InterPro" id="IPR058139">
    <property type="entry name" value="BlaC_bacilli"/>
</dbReference>
<dbReference type="Pfam" id="PF13354">
    <property type="entry name" value="Beta-lactamase2"/>
    <property type="match status" value="1"/>
</dbReference>
<reference evidence="8 9" key="1">
    <citation type="submission" date="2019-07" db="EMBL/GenBank/DDBJ databases">
        <authorList>
            <person name="Park Y.J."/>
            <person name="Jeong S.E."/>
            <person name="Jung H.S."/>
        </authorList>
    </citation>
    <scope>NUCLEOTIDE SEQUENCE [LARGE SCALE GENOMIC DNA]</scope>
    <source>
        <strain evidence="9">P16(2019)</strain>
    </source>
</reference>
<dbReference type="PANTHER" id="PTHR35333">
    <property type="entry name" value="BETA-LACTAMASE"/>
    <property type="match status" value="1"/>
</dbReference>
<evidence type="ECO:0000256" key="4">
    <source>
        <dbReference type="ARBA" id="ARBA00022801"/>
    </source>
</evidence>
<evidence type="ECO:0000259" key="7">
    <source>
        <dbReference type="Pfam" id="PF13354"/>
    </source>
</evidence>
<dbReference type="PROSITE" id="PS51257">
    <property type="entry name" value="PROKAR_LIPOPROTEIN"/>
    <property type="match status" value="1"/>
</dbReference>
<evidence type="ECO:0000256" key="3">
    <source>
        <dbReference type="ARBA" id="ARBA00022729"/>
    </source>
</evidence>
<dbReference type="GO" id="GO:0030655">
    <property type="term" value="P:beta-lactam antibiotic catabolic process"/>
    <property type="evidence" value="ECO:0007669"/>
    <property type="project" value="InterPro"/>
</dbReference>
<organism evidence="8 9">
    <name type="scientific">Alkalicoccobacillus porphyridii</name>
    <dbReference type="NCBI Taxonomy" id="2597270"/>
    <lineage>
        <taxon>Bacteria</taxon>
        <taxon>Bacillati</taxon>
        <taxon>Bacillota</taxon>
        <taxon>Bacilli</taxon>
        <taxon>Bacillales</taxon>
        <taxon>Bacillaceae</taxon>
        <taxon>Alkalicoccobacillus</taxon>
    </lineage>
</organism>
<dbReference type="InterPro" id="IPR045155">
    <property type="entry name" value="Beta-lactam_cat"/>
</dbReference>
<keyword evidence="3" id="KW-0732">Signal</keyword>
<dbReference type="InterPro" id="IPR023650">
    <property type="entry name" value="Beta-lactam_class-A_AS"/>
</dbReference>
<dbReference type="GO" id="GO:0008800">
    <property type="term" value="F:beta-lactamase activity"/>
    <property type="evidence" value="ECO:0007669"/>
    <property type="project" value="UniProtKB-UniRule"/>
</dbReference>
<keyword evidence="5 6" id="KW-0046">Antibiotic resistance</keyword>
<dbReference type="InterPro" id="IPR012338">
    <property type="entry name" value="Beta-lactam/transpept-like"/>
</dbReference>
<dbReference type="Proteomes" id="UP000318521">
    <property type="component" value="Unassembled WGS sequence"/>
</dbReference>
<evidence type="ECO:0000256" key="5">
    <source>
        <dbReference type="ARBA" id="ARBA00023251"/>
    </source>
</evidence>
<evidence type="ECO:0000313" key="9">
    <source>
        <dbReference type="Proteomes" id="UP000318521"/>
    </source>
</evidence>
<dbReference type="AlphaFoldDB" id="A0A553ZWU7"/>
<dbReference type="SUPFAM" id="SSF56601">
    <property type="entry name" value="beta-lactamase/transpeptidase-like"/>
    <property type="match status" value="1"/>
</dbReference>
<feature type="domain" description="Beta-lactamase class A catalytic" evidence="7">
    <location>
        <begin position="61"/>
        <end position="267"/>
    </location>
</feature>
<dbReference type="EMBL" id="VLXZ01000008">
    <property type="protein sequence ID" value="TSB45940.1"/>
    <property type="molecule type" value="Genomic_DNA"/>
</dbReference>
<evidence type="ECO:0000256" key="6">
    <source>
        <dbReference type="RuleBase" id="RU361140"/>
    </source>
</evidence>
<dbReference type="PROSITE" id="PS00146">
    <property type="entry name" value="BETA_LACTAMASE_A"/>
    <property type="match status" value="1"/>
</dbReference>
<accession>A0A553ZWU7</accession>
<dbReference type="NCBIfam" id="NF033103">
    <property type="entry name" value="bla_class_A"/>
    <property type="match status" value="1"/>
</dbReference>
<protein>
    <recommendedName>
        <fullName evidence="2 6">Beta-lactamase</fullName>
        <ecNumber evidence="2 6">3.5.2.6</ecNumber>
    </recommendedName>
</protein>
<comment type="catalytic activity">
    <reaction evidence="6">
        <text>a beta-lactam + H2O = a substituted beta-amino acid</text>
        <dbReference type="Rhea" id="RHEA:20401"/>
        <dbReference type="ChEBI" id="CHEBI:15377"/>
        <dbReference type="ChEBI" id="CHEBI:35627"/>
        <dbReference type="ChEBI" id="CHEBI:140347"/>
        <dbReference type="EC" id="3.5.2.6"/>
    </reaction>
</comment>